<evidence type="ECO:0000256" key="5">
    <source>
        <dbReference type="ARBA" id="ARBA00053002"/>
    </source>
</evidence>
<protein>
    <recommendedName>
        <fullName evidence="8">SAM-dependent MTase RsmB/NOP-type domain-containing protein</fullName>
    </recommendedName>
</protein>
<dbReference type="InterPro" id="IPR049560">
    <property type="entry name" value="MeTrfase_RsmB-F_NOP2_cat"/>
</dbReference>
<evidence type="ECO:0000256" key="6">
    <source>
        <dbReference type="PROSITE-ProRule" id="PRU01023"/>
    </source>
</evidence>
<evidence type="ECO:0000256" key="3">
    <source>
        <dbReference type="ARBA" id="ARBA00022691"/>
    </source>
</evidence>
<comment type="catalytic activity">
    <reaction evidence="5">
        <text>a cytidine in 25S rRNA + S-adenosyl-L-methionine = a 5-methylcytidine in 25S rRNA + S-adenosyl-L-homocysteine + H(+)</text>
        <dbReference type="Rhea" id="RHEA:47780"/>
        <dbReference type="Rhea" id="RHEA-COMP:11911"/>
        <dbReference type="Rhea" id="RHEA-COMP:11912"/>
        <dbReference type="ChEBI" id="CHEBI:15378"/>
        <dbReference type="ChEBI" id="CHEBI:57856"/>
        <dbReference type="ChEBI" id="CHEBI:59789"/>
        <dbReference type="ChEBI" id="CHEBI:74483"/>
        <dbReference type="ChEBI" id="CHEBI:82748"/>
    </reaction>
</comment>
<dbReference type="OrthoDB" id="435282at2759"/>
<keyword evidence="1 6" id="KW-0489">Methyltransferase</keyword>
<feature type="binding site" evidence="6">
    <location>
        <begin position="312"/>
        <end position="318"/>
    </location>
    <ligand>
        <name>S-adenosyl-L-methionine</name>
        <dbReference type="ChEBI" id="CHEBI:59789"/>
    </ligand>
</feature>
<evidence type="ECO:0000256" key="4">
    <source>
        <dbReference type="ARBA" id="ARBA00022884"/>
    </source>
</evidence>
<accession>A0A5S9Y7J9</accession>
<evidence type="ECO:0000256" key="1">
    <source>
        <dbReference type="ARBA" id="ARBA00022603"/>
    </source>
</evidence>
<dbReference type="GO" id="GO:0001510">
    <property type="term" value="P:RNA methylation"/>
    <property type="evidence" value="ECO:0007669"/>
    <property type="project" value="InterPro"/>
</dbReference>
<dbReference type="Gene3D" id="3.30.70.1170">
    <property type="entry name" value="Sun protein, domain 3"/>
    <property type="match status" value="1"/>
</dbReference>
<proteinExistence type="inferred from homology"/>
<dbReference type="PANTHER" id="PTHR22807">
    <property type="entry name" value="NOP2 YEAST -RELATED NOL1/NOP2/FMU SUN DOMAIN-CONTAINING"/>
    <property type="match status" value="1"/>
</dbReference>
<dbReference type="Gene3D" id="3.40.50.150">
    <property type="entry name" value="Vaccinia Virus protein VP39"/>
    <property type="match status" value="1"/>
</dbReference>
<evidence type="ECO:0000259" key="8">
    <source>
        <dbReference type="PROSITE" id="PS51686"/>
    </source>
</evidence>
<feature type="compositionally biased region" description="Basic residues" evidence="7">
    <location>
        <begin position="1"/>
        <end position="17"/>
    </location>
</feature>
<keyword evidence="4 6" id="KW-0694">RNA-binding</keyword>
<dbReference type="PANTHER" id="PTHR22807:SF4">
    <property type="entry name" value="28S RRNA (CYTOSINE-C(5))-METHYLTRANSFERASE"/>
    <property type="match status" value="1"/>
</dbReference>
<reference evidence="9 10" key="1">
    <citation type="submission" date="2019-12" db="EMBL/GenBank/DDBJ databases">
        <authorList>
            <person name="Jiao W.-B."/>
            <person name="Schneeberger K."/>
        </authorList>
    </citation>
    <scope>NUCLEOTIDE SEQUENCE [LARGE SCALE GENOMIC DNA]</scope>
    <source>
        <strain evidence="10">cv. C24</strain>
    </source>
</reference>
<dbReference type="InterPro" id="IPR023267">
    <property type="entry name" value="RCMT"/>
</dbReference>
<feature type="domain" description="SAM-dependent MTase RsmB/NOP-type" evidence="8">
    <location>
        <begin position="223"/>
        <end position="510"/>
    </location>
</feature>
<feature type="binding site" evidence="6">
    <location>
        <position position="363"/>
    </location>
    <ligand>
        <name>S-adenosyl-L-methionine</name>
        <dbReference type="ChEBI" id="CHEBI:59789"/>
    </ligand>
</feature>
<dbReference type="ExpressionAtlas" id="A0A5S9Y7J9">
    <property type="expression patterns" value="baseline and differential"/>
</dbReference>
<feature type="binding site" evidence="6">
    <location>
        <position position="336"/>
    </location>
    <ligand>
        <name>S-adenosyl-L-methionine</name>
        <dbReference type="ChEBI" id="CHEBI:59789"/>
    </ligand>
</feature>
<dbReference type="FunFam" id="3.30.70.1170:FF:000007">
    <property type="entry name" value="Putative 28S rRNA (Cytosine-C(5))-methyltransferase"/>
    <property type="match status" value="1"/>
</dbReference>
<dbReference type="GO" id="GO:0008173">
    <property type="term" value="F:RNA methyltransferase activity"/>
    <property type="evidence" value="ECO:0007669"/>
    <property type="project" value="InterPro"/>
</dbReference>
<evidence type="ECO:0000256" key="2">
    <source>
        <dbReference type="ARBA" id="ARBA00022679"/>
    </source>
</evidence>
<keyword evidence="3 6" id="KW-0949">S-adenosyl-L-methionine</keyword>
<dbReference type="InterPro" id="IPR048889">
    <property type="entry name" value="NSUN5_RCM1_N"/>
</dbReference>
<dbReference type="EMBL" id="CACSHJ010000096">
    <property type="protein sequence ID" value="CAA0404922.1"/>
    <property type="molecule type" value="Genomic_DNA"/>
</dbReference>
<feature type="binding site" evidence="6">
    <location>
        <position position="383"/>
    </location>
    <ligand>
        <name>S-adenosyl-L-methionine</name>
        <dbReference type="ChEBI" id="CHEBI:59789"/>
    </ligand>
</feature>
<dbReference type="PRINTS" id="PR02008">
    <property type="entry name" value="RCMTFAMILY"/>
</dbReference>
<dbReference type="PROSITE" id="PS51686">
    <property type="entry name" value="SAM_MT_RSMB_NOP"/>
    <property type="match status" value="1"/>
</dbReference>
<comment type="similarity">
    <text evidence="6">Belongs to the class I-like SAM-binding methyltransferase superfamily. RsmB/NOP family.</text>
</comment>
<dbReference type="Pfam" id="PF21153">
    <property type="entry name" value="NSUN5_N"/>
    <property type="match status" value="1"/>
</dbReference>
<evidence type="ECO:0000313" key="9">
    <source>
        <dbReference type="EMBL" id="CAA0404922.1"/>
    </source>
</evidence>
<dbReference type="Proteomes" id="UP000434276">
    <property type="component" value="Unassembled WGS sequence"/>
</dbReference>
<dbReference type="Pfam" id="PF01189">
    <property type="entry name" value="Methyltr_RsmB-F"/>
    <property type="match status" value="1"/>
</dbReference>
<name>A0A5S9Y7J9_ARATH</name>
<dbReference type="InterPro" id="IPR029063">
    <property type="entry name" value="SAM-dependent_MTases_sf"/>
</dbReference>
<evidence type="ECO:0000313" key="10">
    <source>
        <dbReference type="Proteomes" id="UP000434276"/>
    </source>
</evidence>
<dbReference type="InterPro" id="IPR049561">
    <property type="entry name" value="NSUN5_7_fdxn-like"/>
</dbReference>
<evidence type="ECO:0000256" key="7">
    <source>
        <dbReference type="SAM" id="MobiDB-lite"/>
    </source>
</evidence>
<gene>
    <name evidence="9" type="ORF">C24_LOCUS23245</name>
</gene>
<dbReference type="FunFam" id="3.40.50.150:FF:000164">
    <property type="entry name" value="Methyltransferase NSUN5, putative"/>
    <property type="match status" value="1"/>
</dbReference>
<keyword evidence="2 6" id="KW-0808">Transferase</keyword>
<dbReference type="InterPro" id="IPR001678">
    <property type="entry name" value="MeTrfase_RsmB-F_NOP2_dom"/>
</dbReference>
<feature type="active site" description="Nucleophile" evidence="6">
    <location>
        <position position="444"/>
    </location>
</feature>
<dbReference type="GO" id="GO:0003723">
    <property type="term" value="F:RNA binding"/>
    <property type="evidence" value="ECO:0007669"/>
    <property type="project" value="UniProtKB-UniRule"/>
</dbReference>
<dbReference type="AlphaFoldDB" id="A0A5S9Y7J9"/>
<dbReference type="CDD" id="cd02440">
    <property type="entry name" value="AdoMet_MTases"/>
    <property type="match status" value="1"/>
</dbReference>
<dbReference type="Pfam" id="PF21148">
    <property type="entry name" value="NSUN5_fdxn-like"/>
    <property type="match status" value="1"/>
</dbReference>
<sequence>MVARRNKPKAPLVKHRFSGGDSHKPKPPPATKQPFSGVESHKPKTSPATKQKFSGVESHKPKTPPGKQRFSGAESRKPKTPPATKQKFSSLERSALYARREAANILRTVLRGDAERRAVASIKSLVLSPSVRNKRGTFALVCETLKYLTVIKDVLDIANVLNSKWKRQEPLVFIVCYDILFGKDTPSIGDAEKFLMRHKEALLSGLATLLVRKKVDSVDQLLGSKLTGHLKPRYVRVNTLKMDVDSAVQELEKHYTVQKDETVPDLLVLPPGSDLHAHRLVANGRIFLQGKASSMVAAALQPQAGWEVLDACSAPGNKTIHLAALMEGQGKIIACELNEERVKRLEHTIKLSGASNIEVCHGDFLGLNPKDPSFAKIRAILLDPSCSGSGTITDRLDHLLPSHSEDNNMNYDSMRLHKLAVFQKKALAHALSFPKVERVVYSTCSIYQIENEDVVSSVLPLASSLGFKLATPFPQWQRRGLPVFAGSEHLLRMDPVEDKEGFFIALFVRANKLDNPKSSELPDRVCRRRPKERTMQLHPYLCPKMFRAWSGTLHRLKTRLGRRKLLNGHPSTYCLCSVLIASVNLTSSLSPTSSQSTRSPLSFPLLLSAHHKHLLILNLYSDIFSFKLWHTHHKSVGARVLIT</sequence>
<feature type="region of interest" description="Disordered" evidence="7">
    <location>
        <begin position="1"/>
        <end position="88"/>
    </location>
</feature>
<organism evidence="9 10">
    <name type="scientific">Arabidopsis thaliana</name>
    <name type="common">Mouse-ear cress</name>
    <dbReference type="NCBI Taxonomy" id="3702"/>
    <lineage>
        <taxon>Eukaryota</taxon>
        <taxon>Viridiplantae</taxon>
        <taxon>Streptophyta</taxon>
        <taxon>Embryophyta</taxon>
        <taxon>Tracheophyta</taxon>
        <taxon>Spermatophyta</taxon>
        <taxon>Magnoliopsida</taxon>
        <taxon>eudicotyledons</taxon>
        <taxon>Gunneridae</taxon>
        <taxon>Pentapetalae</taxon>
        <taxon>rosids</taxon>
        <taxon>malvids</taxon>
        <taxon>Brassicales</taxon>
        <taxon>Brassicaceae</taxon>
        <taxon>Camelineae</taxon>
        <taxon>Arabidopsis</taxon>
    </lineage>
</organism>
<dbReference type="SUPFAM" id="SSF53335">
    <property type="entry name" value="S-adenosyl-L-methionine-dependent methyltransferases"/>
    <property type="match status" value="1"/>
</dbReference>